<keyword evidence="7" id="KW-1185">Reference proteome</keyword>
<dbReference type="RefSeq" id="WP_244349288.1">
    <property type="nucleotide sequence ID" value="NZ_JAFIRA010000006.1"/>
</dbReference>
<evidence type="ECO:0000256" key="1">
    <source>
        <dbReference type="ARBA" id="ARBA00009481"/>
    </source>
</evidence>
<feature type="domain" description="Glycosyltransferase subfamily 4-like N-terminal" evidence="5">
    <location>
        <begin position="18"/>
        <end position="201"/>
    </location>
</feature>
<dbReference type="Proteomes" id="UP000830835">
    <property type="component" value="Unassembled WGS sequence"/>
</dbReference>
<sequence>MRIAMIVGHFPLLSETFVINQIVGLIRRGHEVDIYTRRLGEQSKLHPEVIAYDLLKCTYLLPGKPTTLPGQLKRVVKTLLRQSLMDPFRLPRLIRVFWGSEGSLADRLMVAQAAVGRAPYDIVHCQFGTLGELGIAFQAVNSGKLVVSFRGHDISQYVQEQGEAVYNTLFSAADLCLTNCGFFQRRLLAMGCPAGQLKVLYSGLNPKQFPFQVRHFPEDGRVRIALTGRLVEKKGIPDAVQAVAQVAKTYPNLEFNIIGEGEQRPLLEALIQELGMQEQIHLLGQKNQTEIVEILSRSHLFLAPSVTAADGNQDAPVNVLKEAMAMGLPVISTWHGGIPELVQEGLSGFLVPERDPGALAERLLDLIQHPERWPEMGRAGRSFVERVFDLETLNDELIRHYQKLLREDALDALADPTPQPSA</sequence>
<organism evidence="6 7">
    <name type="scientific">Thermostichus vulcanus str. 'Rupite'</name>
    <dbReference type="NCBI Taxonomy" id="2813851"/>
    <lineage>
        <taxon>Bacteria</taxon>
        <taxon>Bacillati</taxon>
        <taxon>Cyanobacteriota</taxon>
        <taxon>Cyanophyceae</taxon>
        <taxon>Thermostichales</taxon>
        <taxon>Thermostichaceae</taxon>
        <taxon>Thermostichus</taxon>
    </lineage>
</organism>
<accession>A0ABT0C8F8</accession>
<dbReference type="Pfam" id="PF00534">
    <property type="entry name" value="Glycos_transf_1"/>
    <property type="match status" value="1"/>
</dbReference>
<protein>
    <submittedName>
        <fullName evidence="6">Glycosyltransferase</fullName>
    </submittedName>
</protein>
<dbReference type="InterPro" id="IPR028098">
    <property type="entry name" value="Glyco_trans_4-like_N"/>
</dbReference>
<keyword evidence="2" id="KW-0328">Glycosyltransferase</keyword>
<reference evidence="6" key="1">
    <citation type="submission" date="2021-02" db="EMBL/GenBank/DDBJ databases">
        <title>The CRISPR/cas machinery reduction and long-range gene transfer in the hot spring cyanobacterium Synechococcus.</title>
        <authorList>
            <person name="Dvorak P."/>
            <person name="Jahodarova E."/>
            <person name="Hasler P."/>
            <person name="Poulickova A."/>
        </authorList>
    </citation>
    <scope>NUCLEOTIDE SEQUENCE</scope>
    <source>
        <strain evidence="6">Rupite</strain>
    </source>
</reference>
<comment type="caution">
    <text evidence="6">The sequence shown here is derived from an EMBL/GenBank/DDBJ whole genome shotgun (WGS) entry which is preliminary data.</text>
</comment>
<feature type="domain" description="Glycosyl transferase family 1" evidence="4">
    <location>
        <begin position="219"/>
        <end position="381"/>
    </location>
</feature>
<evidence type="ECO:0000256" key="3">
    <source>
        <dbReference type="ARBA" id="ARBA00022679"/>
    </source>
</evidence>
<dbReference type="PANTHER" id="PTHR12526:SF640">
    <property type="entry name" value="COLANIC ACID BIOSYNTHESIS GLYCOSYLTRANSFERASE WCAL-RELATED"/>
    <property type="match status" value="1"/>
</dbReference>
<dbReference type="EMBL" id="JAFIRA010000006">
    <property type="protein sequence ID" value="MCJ2542063.1"/>
    <property type="molecule type" value="Genomic_DNA"/>
</dbReference>
<gene>
    <name evidence="6" type="ORF">JX360_03940</name>
</gene>
<keyword evidence="3" id="KW-0808">Transferase</keyword>
<evidence type="ECO:0000313" key="6">
    <source>
        <dbReference type="EMBL" id="MCJ2542063.1"/>
    </source>
</evidence>
<name>A0ABT0C8F8_THEVL</name>
<comment type="similarity">
    <text evidence="1">Belongs to the glycosyltransferase group 1 family. Glycosyltransferase 4 subfamily.</text>
</comment>
<evidence type="ECO:0000256" key="2">
    <source>
        <dbReference type="ARBA" id="ARBA00022676"/>
    </source>
</evidence>
<dbReference type="PANTHER" id="PTHR12526">
    <property type="entry name" value="GLYCOSYLTRANSFERASE"/>
    <property type="match status" value="1"/>
</dbReference>
<evidence type="ECO:0000313" key="7">
    <source>
        <dbReference type="Proteomes" id="UP000830835"/>
    </source>
</evidence>
<dbReference type="Gene3D" id="3.40.50.2000">
    <property type="entry name" value="Glycogen Phosphorylase B"/>
    <property type="match status" value="2"/>
</dbReference>
<dbReference type="SUPFAM" id="SSF53756">
    <property type="entry name" value="UDP-Glycosyltransferase/glycogen phosphorylase"/>
    <property type="match status" value="1"/>
</dbReference>
<proteinExistence type="inferred from homology"/>
<dbReference type="Pfam" id="PF13579">
    <property type="entry name" value="Glyco_trans_4_4"/>
    <property type="match status" value="1"/>
</dbReference>
<evidence type="ECO:0000259" key="4">
    <source>
        <dbReference type="Pfam" id="PF00534"/>
    </source>
</evidence>
<dbReference type="InterPro" id="IPR001296">
    <property type="entry name" value="Glyco_trans_1"/>
</dbReference>
<evidence type="ECO:0000259" key="5">
    <source>
        <dbReference type="Pfam" id="PF13579"/>
    </source>
</evidence>